<gene>
    <name evidence="5" type="ORF">DSM104443_00163</name>
</gene>
<name>A0A6M4GU22_9PROT</name>
<dbReference type="InterPro" id="IPR006913">
    <property type="entry name" value="CENP-V/GFA"/>
</dbReference>
<accession>A0A6M4GU22</accession>
<feature type="domain" description="CENP-V/GFA" evidence="4">
    <location>
        <begin position="3"/>
        <end position="115"/>
    </location>
</feature>
<dbReference type="Gene3D" id="2.170.150.70">
    <property type="match status" value="1"/>
</dbReference>
<keyword evidence="3" id="KW-0862">Zinc</keyword>
<dbReference type="EMBL" id="CP053069">
    <property type="protein sequence ID" value="QJR09127.1"/>
    <property type="molecule type" value="Genomic_DNA"/>
</dbReference>
<dbReference type="SUPFAM" id="SSF51316">
    <property type="entry name" value="Mss4-like"/>
    <property type="match status" value="1"/>
</dbReference>
<dbReference type="PROSITE" id="PS51891">
    <property type="entry name" value="CENP_V_GFA"/>
    <property type="match status" value="1"/>
</dbReference>
<dbReference type="GO" id="GO:0016846">
    <property type="term" value="F:carbon-sulfur lyase activity"/>
    <property type="evidence" value="ECO:0007669"/>
    <property type="project" value="InterPro"/>
</dbReference>
<protein>
    <recommendedName>
        <fullName evidence="4">CENP-V/GFA domain-containing protein</fullName>
    </recommendedName>
</protein>
<dbReference type="InterPro" id="IPR011057">
    <property type="entry name" value="Mss4-like_sf"/>
</dbReference>
<sequence>MRIAGGCHCGNIAFRFDWPEDSTEIPARICSCSFCAKHGGVWTSHPKASIEVTVKDPDQVSRYAFGTATADFHVCKRCGIVPVVTSTIEGHLYGIVSANAFDAAQDLRIRKLPADFEGEHAADRLARRQRNWVYDVKFVGG</sequence>
<organism evidence="5 6">
    <name type="scientific">Usitatibacter rugosus</name>
    <dbReference type="NCBI Taxonomy" id="2732067"/>
    <lineage>
        <taxon>Bacteria</taxon>
        <taxon>Pseudomonadati</taxon>
        <taxon>Pseudomonadota</taxon>
        <taxon>Betaproteobacteria</taxon>
        <taxon>Nitrosomonadales</taxon>
        <taxon>Usitatibacteraceae</taxon>
        <taxon>Usitatibacter</taxon>
    </lineage>
</organism>
<evidence type="ECO:0000313" key="6">
    <source>
        <dbReference type="Proteomes" id="UP000501534"/>
    </source>
</evidence>
<proteinExistence type="inferred from homology"/>
<evidence type="ECO:0000256" key="1">
    <source>
        <dbReference type="ARBA" id="ARBA00005495"/>
    </source>
</evidence>
<dbReference type="Proteomes" id="UP000501534">
    <property type="component" value="Chromosome"/>
</dbReference>
<reference evidence="5 6" key="1">
    <citation type="submission" date="2020-04" db="EMBL/GenBank/DDBJ databases">
        <title>Usitatibacter rugosus gen. nov., sp. nov. and Usitatibacter palustris sp. nov., novel members of Usitatibacteraceae fam. nov. within the order Nitrosomonadales isolated from soil.</title>
        <authorList>
            <person name="Huber K.J."/>
            <person name="Neumann-Schaal M."/>
            <person name="Geppert A."/>
            <person name="Luckner M."/>
            <person name="Wanner G."/>
            <person name="Overmann J."/>
        </authorList>
    </citation>
    <scope>NUCLEOTIDE SEQUENCE [LARGE SCALE GENOMIC DNA]</scope>
    <source>
        <strain evidence="5 6">0125_3</strain>
    </source>
</reference>
<dbReference type="AlphaFoldDB" id="A0A6M4GU22"/>
<keyword evidence="6" id="KW-1185">Reference proteome</keyword>
<dbReference type="PANTHER" id="PTHR28620">
    <property type="entry name" value="CENTROMERE PROTEIN V"/>
    <property type="match status" value="1"/>
</dbReference>
<dbReference type="KEGG" id="uru:DSM104443_00163"/>
<evidence type="ECO:0000256" key="3">
    <source>
        <dbReference type="ARBA" id="ARBA00022833"/>
    </source>
</evidence>
<dbReference type="PANTHER" id="PTHR28620:SF1">
    <property type="entry name" value="CENP-V_GFA DOMAIN-CONTAINING PROTEIN"/>
    <property type="match status" value="1"/>
</dbReference>
<keyword evidence="2" id="KW-0479">Metal-binding</keyword>
<dbReference type="InterPro" id="IPR052355">
    <property type="entry name" value="CENP-V-like"/>
</dbReference>
<dbReference type="Pfam" id="PF04828">
    <property type="entry name" value="GFA"/>
    <property type="match status" value="1"/>
</dbReference>
<dbReference type="GO" id="GO:0046872">
    <property type="term" value="F:metal ion binding"/>
    <property type="evidence" value="ECO:0007669"/>
    <property type="project" value="UniProtKB-KW"/>
</dbReference>
<evidence type="ECO:0000313" key="5">
    <source>
        <dbReference type="EMBL" id="QJR09127.1"/>
    </source>
</evidence>
<comment type="similarity">
    <text evidence="1">Belongs to the Gfa family.</text>
</comment>
<evidence type="ECO:0000259" key="4">
    <source>
        <dbReference type="PROSITE" id="PS51891"/>
    </source>
</evidence>
<dbReference type="RefSeq" id="WP_171088825.1">
    <property type="nucleotide sequence ID" value="NZ_CP053069.1"/>
</dbReference>
<evidence type="ECO:0000256" key="2">
    <source>
        <dbReference type="ARBA" id="ARBA00022723"/>
    </source>
</evidence>